<dbReference type="EC" id="5.-.-.-" evidence="5"/>
<dbReference type="InterPro" id="IPR042119">
    <property type="entry name" value="QueA_dom2"/>
</dbReference>
<protein>
    <submittedName>
        <fullName evidence="5">S-adenosylmethionine:tRNA ribosyltransferase-isomerase</fullName>
        <ecNumber evidence="5">5.-.-.-</ecNumber>
    </submittedName>
</protein>
<evidence type="ECO:0000256" key="2">
    <source>
        <dbReference type="ARBA" id="ARBA00022679"/>
    </source>
</evidence>
<dbReference type="InterPro" id="IPR036100">
    <property type="entry name" value="QueA_sf"/>
</dbReference>
<proteinExistence type="inferred from homology"/>
<evidence type="ECO:0000256" key="1">
    <source>
        <dbReference type="ARBA" id="ARBA00022490"/>
    </source>
</evidence>
<dbReference type="PANTHER" id="PTHR30307:SF0">
    <property type="entry name" value="S-ADENOSYLMETHIONINE:TRNA RIBOSYLTRANSFERASE-ISOMERASE"/>
    <property type="match status" value="1"/>
</dbReference>
<dbReference type="Gene3D" id="3.40.1780.10">
    <property type="entry name" value="QueA-like"/>
    <property type="match status" value="1"/>
</dbReference>
<dbReference type="SUPFAM" id="SSF111337">
    <property type="entry name" value="QueA-like"/>
    <property type="match status" value="1"/>
</dbReference>
<sequence>MPTPIPPELLTRNYDYTLPEGFIATTPVHPRDEAKLLVYNRADNSITHTTFKHLLEFLPETCDVFLNDTRVIKARIFGHKFSANGQGGGKVELLFNKPLDAHRYLVLIRGKVNKGTTLLFDNGLAATVTDLNQDGSRIVTFTHQNKEIRFETLVQILDQIGHIPLPPYMQREDNTEDETDYQTLFAENAGAVAAPTASLHFTPELFDALQKRHRTHKITLHVGAGTFKPVEAEKILDHPMHSEYFDIPQDAAHVLDSDREILAIGTTVTRTIEYYVRTQKTQGECDLFLNPHNPPRRVTHLLTNFHLPKSTLIMLVSAFIGREKTLQLYKEAIEKNYRFFSYGDAMLIL</sequence>
<dbReference type="PANTHER" id="PTHR30307">
    <property type="entry name" value="S-ADENOSYLMETHIONINE:TRNA RIBOSYLTRANSFERASE-ISOMERASE"/>
    <property type="match status" value="1"/>
</dbReference>
<dbReference type="NCBIfam" id="NF001140">
    <property type="entry name" value="PRK00147.1"/>
    <property type="match status" value="1"/>
</dbReference>
<keyword evidence="3" id="KW-0949">S-adenosyl-L-methionine</keyword>
<keyword evidence="1" id="KW-0963">Cytoplasm</keyword>
<organism evidence="5">
    <name type="scientific">hydrothermal vent metagenome</name>
    <dbReference type="NCBI Taxonomy" id="652676"/>
    <lineage>
        <taxon>unclassified sequences</taxon>
        <taxon>metagenomes</taxon>
        <taxon>ecological metagenomes</taxon>
    </lineage>
</organism>
<evidence type="ECO:0000313" key="5">
    <source>
        <dbReference type="EMBL" id="SFV59011.1"/>
    </source>
</evidence>
<name>A0A1W1BZX7_9ZZZZ</name>
<evidence type="ECO:0000256" key="4">
    <source>
        <dbReference type="ARBA" id="ARBA00022785"/>
    </source>
</evidence>
<dbReference type="HAMAP" id="MF_00113">
    <property type="entry name" value="QueA"/>
    <property type="match status" value="1"/>
</dbReference>
<dbReference type="InterPro" id="IPR003699">
    <property type="entry name" value="QueA"/>
</dbReference>
<dbReference type="Pfam" id="PF02547">
    <property type="entry name" value="Queuosine_synth"/>
    <property type="match status" value="1"/>
</dbReference>
<dbReference type="AlphaFoldDB" id="A0A1W1BZX7"/>
<dbReference type="Gene3D" id="2.40.10.240">
    <property type="entry name" value="QueA-like"/>
    <property type="match status" value="1"/>
</dbReference>
<keyword evidence="5" id="KW-0413">Isomerase</keyword>
<dbReference type="InterPro" id="IPR042118">
    <property type="entry name" value="QueA_dom1"/>
</dbReference>
<dbReference type="NCBIfam" id="TIGR00113">
    <property type="entry name" value="queA"/>
    <property type="match status" value="1"/>
</dbReference>
<gene>
    <name evidence="5" type="ORF">MNB_SV-10-542</name>
</gene>
<accession>A0A1W1BZX7</accession>
<dbReference type="EMBL" id="FPHL01000018">
    <property type="protein sequence ID" value="SFV59011.1"/>
    <property type="molecule type" value="Genomic_DNA"/>
</dbReference>
<dbReference type="GO" id="GO:0008616">
    <property type="term" value="P:tRNA queuosine(34) biosynthetic process"/>
    <property type="evidence" value="ECO:0007669"/>
    <property type="project" value="UniProtKB-KW"/>
</dbReference>
<keyword evidence="4" id="KW-0671">Queuosine biosynthesis</keyword>
<evidence type="ECO:0000256" key="3">
    <source>
        <dbReference type="ARBA" id="ARBA00022691"/>
    </source>
</evidence>
<dbReference type="GO" id="GO:0051075">
    <property type="term" value="F:S-adenosylmethionine:tRNA ribosyltransferase-isomerase activity"/>
    <property type="evidence" value="ECO:0007669"/>
    <property type="project" value="TreeGrafter"/>
</dbReference>
<keyword evidence="2 5" id="KW-0808">Transferase</keyword>
<reference evidence="5" key="1">
    <citation type="submission" date="2016-10" db="EMBL/GenBank/DDBJ databases">
        <authorList>
            <person name="de Groot N.N."/>
        </authorList>
    </citation>
    <scope>NUCLEOTIDE SEQUENCE</scope>
</reference>